<dbReference type="InterPro" id="IPR045864">
    <property type="entry name" value="aa-tRNA-synth_II/BPL/LPL"/>
</dbReference>
<protein>
    <recommendedName>
        <fullName evidence="5">WHEP-TRS domain-containing protein</fullName>
    </recommendedName>
</protein>
<gene>
    <name evidence="3" type="ORF">Goari_027414</name>
</gene>
<dbReference type="GO" id="GO:0005524">
    <property type="term" value="F:ATP binding"/>
    <property type="evidence" value="ECO:0007669"/>
    <property type="project" value="UniProtKB-KW"/>
</dbReference>
<dbReference type="Gene3D" id="3.30.930.10">
    <property type="entry name" value="Bira Bifunctional Protein, Domain 2"/>
    <property type="match status" value="1"/>
</dbReference>
<dbReference type="PANTHER" id="PTHR22594:SF54">
    <property type="entry name" value="ASPARAGINE--TRNA LIGASE, CYTOPLASMIC 1-RELATED"/>
    <property type="match status" value="1"/>
</dbReference>
<dbReference type="GO" id="GO:0004816">
    <property type="term" value="F:asparagine-tRNA ligase activity"/>
    <property type="evidence" value="ECO:0007669"/>
    <property type="project" value="TreeGrafter"/>
</dbReference>
<evidence type="ECO:0000313" key="4">
    <source>
        <dbReference type="Proteomes" id="UP000593577"/>
    </source>
</evidence>
<dbReference type="PANTHER" id="PTHR22594">
    <property type="entry name" value="ASPARTYL/LYSYL-TRNA SYNTHETASE"/>
    <property type="match status" value="1"/>
</dbReference>
<proteinExistence type="predicted"/>
<comment type="caution">
    <text evidence="3">The sequence shown here is derived from an EMBL/GenBank/DDBJ whole genome shotgun (WGS) entry which is preliminary data.</text>
</comment>
<keyword evidence="4" id="KW-1185">Reference proteome</keyword>
<dbReference type="AlphaFoldDB" id="A0A7J8YQR8"/>
<sequence>MAGADQATAAADRIAAMNLTGSVENHAFTYRVLIRSIVGRPDGGAGLAGQRVIMDAGVAVLSKLVATGTCVVVDGILKVPPEGTKQRIELRVEKVVHIVEIRSSARVCLLQNLEPPAGRVSWCQKITIAAIAQIRNALALATHSFFQEHHFLYVHTPIITTSDCEGAGEMFQVTTLISEAEMLEKDLIKNPPPLEADMEAAEQLVSERGLAVKQLKDAKASKADTGASAVELNKAKQSHLKLDERSKLKPGIPQKDGKIDYTQDFFAR</sequence>
<accession>A0A7J8YQR8</accession>
<reference evidence="3 4" key="1">
    <citation type="journal article" date="2019" name="Genome Biol. Evol.">
        <title>Insights into the evolution of the New World diploid cottons (Gossypium, subgenus Houzingenia) based on genome sequencing.</title>
        <authorList>
            <person name="Grover C.E."/>
            <person name="Arick M.A. 2nd"/>
            <person name="Thrash A."/>
            <person name="Conover J.L."/>
            <person name="Sanders W.S."/>
            <person name="Peterson D.G."/>
            <person name="Frelichowski J.E."/>
            <person name="Scheffler J.A."/>
            <person name="Scheffler B.E."/>
            <person name="Wendel J.F."/>
        </authorList>
    </citation>
    <scope>NUCLEOTIDE SEQUENCE [LARGE SCALE GENOMIC DNA]</scope>
    <source>
        <strain evidence="3">185</strain>
        <tissue evidence="3">Leaf</tissue>
    </source>
</reference>
<dbReference type="GO" id="GO:0006421">
    <property type="term" value="P:asparaginyl-tRNA aminoacylation"/>
    <property type="evidence" value="ECO:0007669"/>
    <property type="project" value="TreeGrafter"/>
</dbReference>
<dbReference type="EMBL" id="JABFAA010342900">
    <property type="protein sequence ID" value="MBA0701913.1"/>
    <property type="molecule type" value="Genomic_DNA"/>
</dbReference>
<organism evidence="3 4">
    <name type="scientific">Gossypium aridum</name>
    <name type="common">American cotton</name>
    <name type="synonym">Erioxylum aridum</name>
    <dbReference type="NCBI Taxonomy" id="34290"/>
    <lineage>
        <taxon>Eukaryota</taxon>
        <taxon>Viridiplantae</taxon>
        <taxon>Streptophyta</taxon>
        <taxon>Embryophyta</taxon>
        <taxon>Tracheophyta</taxon>
        <taxon>Spermatophyta</taxon>
        <taxon>Magnoliopsida</taxon>
        <taxon>eudicotyledons</taxon>
        <taxon>Gunneridae</taxon>
        <taxon>Pentapetalae</taxon>
        <taxon>rosids</taxon>
        <taxon>malvids</taxon>
        <taxon>Malvales</taxon>
        <taxon>Malvaceae</taxon>
        <taxon>Malvoideae</taxon>
        <taxon>Gossypium</taxon>
    </lineage>
</organism>
<name>A0A7J8YQR8_GOSAI</name>
<dbReference type="SUPFAM" id="SSF55681">
    <property type="entry name" value="Class II aaRS and biotin synthetases"/>
    <property type="match status" value="1"/>
</dbReference>
<evidence type="ECO:0000256" key="2">
    <source>
        <dbReference type="ARBA" id="ARBA00023146"/>
    </source>
</evidence>
<evidence type="ECO:0000256" key="1">
    <source>
        <dbReference type="ARBA" id="ARBA00022917"/>
    </source>
</evidence>
<evidence type="ECO:0008006" key="5">
    <source>
        <dbReference type="Google" id="ProtNLM"/>
    </source>
</evidence>
<keyword evidence="1" id="KW-0648">Protein biosynthesis</keyword>
<keyword evidence="2" id="KW-0030">Aminoacyl-tRNA synthetase</keyword>
<dbReference type="Proteomes" id="UP000593577">
    <property type="component" value="Unassembled WGS sequence"/>
</dbReference>
<keyword evidence="2" id="KW-0436">Ligase</keyword>
<evidence type="ECO:0000313" key="3">
    <source>
        <dbReference type="EMBL" id="MBA0701913.1"/>
    </source>
</evidence>
<dbReference type="GO" id="GO:0005739">
    <property type="term" value="C:mitochondrion"/>
    <property type="evidence" value="ECO:0007669"/>
    <property type="project" value="TreeGrafter"/>
</dbReference>